<keyword evidence="3" id="KW-1185">Reference proteome</keyword>
<reference evidence="2" key="1">
    <citation type="submission" date="2023-05" db="EMBL/GenBank/DDBJ databases">
        <title>Genome and transcriptome analyses reveal genes involved in the formation of fine ridges on petal epidermal cells in Hibiscus trionum.</title>
        <authorList>
            <person name="Koshimizu S."/>
            <person name="Masuda S."/>
            <person name="Ishii T."/>
            <person name="Shirasu K."/>
            <person name="Hoshino A."/>
            <person name="Arita M."/>
        </authorList>
    </citation>
    <scope>NUCLEOTIDE SEQUENCE</scope>
    <source>
        <strain evidence="2">Hamamatsu line</strain>
    </source>
</reference>
<evidence type="ECO:0000313" key="2">
    <source>
        <dbReference type="EMBL" id="GMI97784.1"/>
    </source>
</evidence>
<accession>A0A9W7IJF7</accession>
<name>A0A9W7IJF7_HIBTR</name>
<dbReference type="PROSITE" id="PS50878">
    <property type="entry name" value="RT_POL"/>
    <property type="match status" value="1"/>
</dbReference>
<dbReference type="AlphaFoldDB" id="A0A9W7IJF7"/>
<comment type="caution">
    <text evidence="2">The sequence shown here is derived from an EMBL/GenBank/DDBJ whole genome shotgun (WGS) entry which is preliminary data.</text>
</comment>
<dbReference type="Pfam" id="PF00078">
    <property type="entry name" value="RVT_1"/>
    <property type="match status" value="1"/>
</dbReference>
<gene>
    <name evidence="2" type="ORF">HRI_003447700</name>
</gene>
<evidence type="ECO:0000313" key="3">
    <source>
        <dbReference type="Proteomes" id="UP001165190"/>
    </source>
</evidence>
<proteinExistence type="predicted"/>
<protein>
    <recommendedName>
        <fullName evidence="1">Reverse transcriptase domain-containing protein</fullName>
    </recommendedName>
</protein>
<sequence length="147" mass="16810">MKCVTSSSLQVQWNGEYSPEFRPMRGIRHGDPLSPHLFNLTMKRLAHIISHKVATKEWTTFRLARNDTPISHLFYADDLVLYVKATLVNASVIESSLDLFGACSGHMVNRHKTKVFFSPNTCPDIRHSICAHLGYQEINDISYRYIS</sequence>
<organism evidence="2 3">
    <name type="scientific">Hibiscus trionum</name>
    <name type="common">Flower of an hour</name>
    <dbReference type="NCBI Taxonomy" id="183268"/>
    <lineage>
        <taxon>Eukaryota</taxon>
        <taxon>Viridiplantae</taxon>
        <taxon>Streptophyta</taxon>
        <taxon>Embryophyta</taxon>
        <taxon>Tracheophyta</taxon>
        <taxon>Spermatophyta</taxon>
        <taxon>Magnoliopsida</taxon>
        <taxon>eudicotyledons</taxon>
        <taxon>Gunneridae</taxon>
        <taxon>Pentapetalae</taxon>
        <taxon>rosids</taxon>
        <taxon>malvids</taxon>
        <taxon>Malvales</taxon>
        <taxon>Malvaceae</taxon>
        <taxon>Malvoideae</taxon>
        <taxon>Hibiscus</taxon>
    </lineage>
</organism>
<dbReference type="Proteomes" id="UP001165190">
    <property type="component" value="Unassembled WGS sequence"/>
</dbReference>
<dbReference type="SUPFAM" id="SSF56672">
    <property type="entry name" value="DNA/RNA polymerases"/>
    <property type="match status" value="1"/>
</dbReference>
<dbReference type="InterPro" id="IPR000477">
    <property type="entry name" value="RT_dom"/>
</dbReference>
<feature type="domain" description="Reverse transcriptase" evidence="1">
    <location>
        <begin position="1"/>
        <end position="137"/>
    </location>
</feature>
<dbReference type="OrthoDB" id="1000481at2759"/>
<dbReference type="InterPro" id="IPR043502">
    <property type="entry name" value="DNA/RNA_pol_sf"/>
</dbReference>
<dbReference type="EMBL" id="BSYR01000030">
    <property type="protein sequence ID" value="GMI97784.1"/>
    <property type="molecule type" value="Genomic_DNA"/>
</dbReference>
<evidence type="ECO:0000259" key="1">
    <source>
        <dbReference type="PROSITE" id="PS50878"/>
    </source>
</evidence>